<dbReference type="InterPro" id="IPR035906">
    <property type="entry name" value="MetI-like_sf"/>
</dbReference>
<dbReference type="PROSITE" id="PS50928">
    <property type="entry name" value="ABC_TM1"/>
    <property type="match status" value="1"/>
</dbReference>
<reference evidence="10" key="1">
    <citation type="submission" date="2016-12" db="EMBL/GenBank/DDBJ databases">
        <authorList>
            <person name="Moulin L."/>
        </authorList>
    </citation>
    <scope>NUCLEOTIDE SEQUENCE [LARGE SCALE GENOMIC DNA]</scope>
    <source>
        <strain evidence="10">STM 7183</strain>
    </source>
</reference>
<evidence type="ECO:0000313" key="11">
    <source>
        <dbReference type="Proteomes" id="UP000195569"/>
    </source>
</evidence>
<keyword evidence="7 8" id="KW-0472">Membrane</keyword>
<evidence type="ECO:0000256" key="2">
    <source>
        <dbReference type="ARBA" id="ARBA00022448"/>
    </source>
</evidence>
<dbReference type="Proteomes" id="UP000195569">
    <property type="component" value="Unassembled WGS sequence"/>
</dbReference>
<keyword evidence="6 8" id="KW-1133">Transmembrane helix</keyword>
<comment type="subcellular location">
    <subcellularLocation>
        <location evidence="1">Cell inner membrane</location>
        <topology evidence="1">Multi-pass membrane protein</topology>
    </subcellularLocation>
    <subcellularLocation>
        <location evidence="8">Cell membrane</location>
        <topology evidence="8">Multi-pass membrane protein</topology>
    </subcellularLocation>
</comment>
<feature type="transmembrane region" description="Helical" evidence="8">
    <location>
        <begin position="66"/>
        <end position="90"/>
    </location>
</feature>
<evidence type="ECO:0000259" key="9">
    <source>
        <dbReference type="PROSITE" id="PS50928"/>
    </source>
</evidence>
<organism evidence="10 11">
    <name type="scientific">Paraburkholderia piptadeniae</name>
    <dbReference type="NCBI Taxonomy" id="1701573"/>
    <lineage>
        <taxon>Bacteria</taxon>
        <taxon>Pseudomonadati</taxon>
        <taxon>Pseudomonadota</taxon>
        <taxon>Betaproteobacteria</taxon>
        <taxon>Burkholderiales</taxon>
        <taxon>Burkholderiaceae</taxon>
        <taxon>Paraburkholderia</taxon>
    </lineage>
</organism>
<evidence type="ECO:0000256" key="7">
    <source>
        <dbReference type="ARBA" id="ARBA00023136"/>
    </source>
</evidence>
<dbReference type="EMBL" id="CYGY02000021">
    <property type="protein sequence ID" value="SIT39303.1"/>
    <property type="molecule type" value="Genomic_DNA"/>
</dbReference>
<feature type="transmembrane region" description="Helical" evidence="8">
    <location>
        <begin position="7"/>
        <end position="29"/>
    </location>
</feature>
<comment type="caution">
    <text evidence="10">The sequence shown here is derived from an EMBL/GenBank/DDBJ whole genome shotgun (WGS) entry which is preliminary data.</text>
</comment>
<proteinExistence type="inferred from homology"/>
<evidence type="ECO:0000256" key="1">
    <source>
        <dbReference type="ARBA" id="ARBA00004429"/>
    </source>
</evidence>
<dbReference type="Gene3D" id="1.10.3720.10">
    <property type="entry name" value="MetI-like"/>
    <property type="match status" value="1"/>
</dbReference>
<evidence type="ECO:0000256" key="6">
    <source>
        <dbReference type="ARBA" id="ARBA00022989"/>
    </source>
</evidence>
<feature type="transmembrane region" description="Helical" evidence="8">
    <location>
        <begin position="237"/>
        <end position="258"/>
    </location>
</feature>
<dbReference type="InterPro" id="IPR000515">
    <property type="entry name" value="MetI-like"/>
</dbReference>
<keyword evidence="11" id="KW-1185">Reference proteome</keyword>
<feature type="transmembrane region" description="Helical" evidence="8">
    <location>
        <begin position="180"/>
        <end position="201"/>
    </location>
</feature>
<dbReference type="AlphaFoldDB" id="A0A1N7RW55"/>
<evidence type="ECO:0000256" key="5">
    <source>
        <dbReference type="ARBA" id="ARBA00022692"/>
    </source>
</evidence>
<dbReference type="RefSeq" id="WP_087733940.1">
    <property type="nucleotide sequence ID" value="NZ_CYGY02000021.1"/>
</dbReference>
<protein>
    <submittedName>
        <fullName evidence="10">Spermidine Putrescine ABC transporter permease component potC</fullName>
    </submittedName>
</protein>
<gene>
    <name evidence="10" type="ORF">BN2476_210131</name>
</gene>
<evidence type="ECO:0000256" key="4">
    <source>
        <dbReference type="ARBA" id="ARBA00022519"/>
    </source>
</evidence>
<dbReference type="PANTHER" id="PTHR43357">
    <property type="entry name" value="INNER MEMBRANE ABC TRANSPORTER PERMEASE PROTEIN YDCV"/>
    <property type="match status" value="1"/>
</dbReference>
<accession>A0A1N7RW55</accession>
<feature type="transmembrane region" description="Helical" evidence="8">
    <location>
        <begin position="102"/>
        <end position="126"/>
    </location>
</feature>
<evidence type="ECO:0000256" key="3">
    <source>
        <dbReference type="ARBA" id="ARBA00022475"/>
    </source>
</evidence>
<evidence type="ECO:0000313" key="10">
    <source>
        <dbReference type="EMBL" id="SIT39303.1"/>
    </source>
</evidence>
<dbReference type="OrthoDB" id="9815533at2"/>
<evidence type="ECO:0000256" key="8">
    <source>
        <dbReference type="RuleBase" id="RU363032"/>
    </source>
</evidence>
<dbReference type="SUPFAM" id="SSF161098">
    <property type="entry name" value="MetI-like"/>
    <property type="match status" value="1"/>
</dbReference>
<keyword evidence="2 8" id="KW-0813">Transport</keyword>
<comment type="similarity">
    <text evidence="8">Belongs to the binding-protein-dependent transport system permease family.</text>
</comment>
<feature type="transmembrane region" description="Helical" evidence="8">
    <location>
        <begin position="138"/>
        <end position="159"/>
    </location>
</feature>
<dbReference type="GO" id="GO:0005886">
    <property type="term" value="C:plasma membrane"/>
    <property type="evidence" value="ECO:0007669"/>
    <property type="project" value="UniProtKB-SubCell"/>
</dbReference>
<keyword evidence="4" id="KW-0997">Cell inner membrane</keyword>
<feature type="domain" description="ABC transmembrane type-1" evidence="9">
    <location>
        <begin position="67"/>
        <end position="255"/>
    </location>
</feature>
<keyword evidence="5 8" id="KW-0812">Transmembrane</keyword>
<name>A0A1N7RW55_9BURK</name>
<sequence>MIRKTYYLICGSVFFFMMAPILICVPLSFNTQRYLTFTPGMLALHRDAFSLRWYASFFGSEVWRDAIVNSMVVGSLTTLVATTLGTVAAIGLSRRDTPFKKILLALILSPMIVPVIVTAAGIYFLFSRWGLTQSITGLVIAHTIVAVPLVVITVSAALARFDYDLVKASLSLSASPIETFFRVTLPLIAPGVASGAIFAFATSLDEVVMALFIAGVDQRTIPLIMWSGIREELSPTILAAAVILTMVSICMLLTVEYLRAWSSKFSNA</sequence>
<dbReference type="CDD" id="cd06261">
    <property type="entry name" value="TM_PBP2"/>
    <property type="match status" value="1"/>
</dbReference>
<keyword evidence="3" id="KW-1003">Cell membrane</keyword>
<dbReference type="GO" id="GO:0055085">
    <property type="term" value="P:transmembrane transport"/>
    <property type="evidence" value="ECO:0007669"/>
    <property type="project" value="InterPro"/>
</dbReference>
<dbReference type="Pfam" id="PF00528">
    <property type="entry name" value="BPD_transp_1"/>
    <property type="match status" value="1"/>
</dbReference>
<dbReference type="PANTHER" id="PTHR43357:SF4">
    <property type="entry name" value="INNER MEMBRANE ABC TRANSPORTER PERMEASE PROTEIN YDCV"/>
    <property type="match status" value="1"/>
</dbReference>